<dbReference type="Proteomes" id="UP000827561">
    <property type="component" value="Segment"/>
</dbReference>
<gene>
    <name evidence="2" type="primary">108</name>
    <name evidence="2" type="ORF">SEA_CHISANAKITSUNE_108</name>
</gene>
<proteinExistence type="predicted"/>
<dbReference type="EMBL" id="MZ820089">
    <property type="protein sequence ID" value="QZE10868.1"/>
    <property type="molecule type" value="Genomic_DNA"/>
</dbReference>
<sequence>MIDGGFVVLALFLILYCVLWWIVISWFVRWIEQHPRHRVVRFLQWPTIWLAEQFRKIGRWMNGLVNREARTRSKAGRHDRDEAGQ</sequence>
<evidence type="ECO:0000256" key="1">
    <source>
        <dbReference type="SAM" id="Phobius"/>
    </source>
</evidence>
<feature type="transmembrane region" description="Helical" evidence="1">
    <location>
        <begin position="6"/>
        <end position="28"/>
    </location>
</feature>
<organism evidence="2 3">
    <name type="scientific">Gordonia phage ChisanaKitsune</name>
    <dbReference type="NCBI Taxonomy" id="2871538"/>
    <lineage>
        <taxon>Viruses</taxon>
        <taxon>Duplodnaviria</taxon>
        <taxon>Heunggongvirae</taxon>
        <taxon>Uroviricota</taxon>
        <taxon>Caudoviricetes</taxon>
        <taxon>Chidieberevirus</taxon>
        <taxon>Chidieberevirus chisanakitsune</taxon>
    </lineage>
</organism>
<dbReference type="RefSeq" id="YP_010675755.1">
    <property type="nucleotide sequence ID" value="NC_071006.1"/>
</dbReference>
<dbReference type="GeneID" id="77952070"/>
<keyword evidence="1" id="KW-1133">Transmembrane helix</keyword>
<keyword evidence="3" id="KW-1185">Reference proteome</keyword>
<keyword evidence="1" id="KW-0472">Membrane</keyword>
<reference evidence="2 3" key="1">
    <citation type="submission" date="2021-08" db="EMBL/GenBank/DDBJ databases">
        <authorList>
            <person name="Abebe M.A."/>
            <person name="Anderson J.Z."/>
            <person name="Burris R."/>
            <person name="Durrani M."/>
            <person name="Fetterly M.N."/>
            <person name="Fowler R.A."/>
            <person name="Friedman A."/>
            <person name="Khuong T.M."/>
            <person name="Konnor C.A."/>
            <person name="Madden B.G."/>
            <person name="Makula M.N."/>
            <person name="McTigue K."/>
            <person name="Morgan A.R."/>
            <person name="Qureshi S.I."/>
            <person name="Rainey M."/>
            <person name="Scherer A.E."/>
            <person name="Singer L."/>
            <person name="Thakar S.M."/>
            <person name="Truong P."/>
            <person name="Zaeean M.H."/>
            <person name="Balish M.F."/>
            <person name="Garlena R.A."/>
            <person name="Russell D.A."/>
            <person name="Jacobs-Sera D."/>
            <person name="Hatfull G.F."/>
        </authorList>
    </citation>
    <scope>NUCLEOTIDE SEQUENCE [LARGE SCALE GENOMIC DNA]</scope>
</reference>
<dbReference type="KEGG" id="vg:77952070"/>
<name>A0AAE8BX29_9CAUD</name>
<protein>
    <submittedName>
        <fullName evidence="2">Uncharacterized protein</fullName>
    </submittedName>
</protein>
<accession>A0AAE8BX29</accession>
<keyword evidence="1" id="KW-0812">Transmembrane</keyword>
<evidence type="ECO:0000313" key="3">
    <source>
        <dbReference type="Proteomes" id="UP000827561"/>
    </source>
</evidence>
<evidence type="ECO:0000313" key="2">
    <source>
        <dbReference type="EMBL" id="QZE10868.1"/>
    </source>
</evidence>